<evidence type="ECO:0000313" key="3">
    <source>
        <dbReference type="EnsemblPlants" id="KQK02265"/>
    </source>
</evidence>
<reference evidence="2 3" key="1">
    <citation type="journal article" date="2010" name="Nature">
        <title>Genome sequencing and analysis of the model grass Brachypodium distachyon.</title>
        <authorList>
            <consortium name="International Brachypodium Initiative"/>
        </authorList>
    </citation>
    <scope>NUCLEOTIDE SEQUENCE [LARGE SCALE GENOMIC DNA]</scope>
    <source>
        <strain evidence="2 3">Bd21</strain>
    </source>
</reference>
<dbReference type="PANTHER" id="PTHR33326">
    <property type="entry name" value="OS05G0543800 PROTEIN"/>
    <property type="match status" value="1"/>
</dbReference>
<gene>
    <name evidence="2" type="ORF">BRADI_2g00452v3</name>
</gene>
<accession>A0A0Q3JUY5</accession>
<dbReference type="EMBL" id="CM000881">
    <property type="protein sequence ID" value="KQK02265.2"/>
    <property type="molecule type" value="Genomic_DNA"/>
</dbReference>
<sequence>MKSDPCPRVRPAIHGASLGPGPLLFVDLDSDGNYSCPLLPDDQEITVAAGDDYSSSTLDLQATASSTFPQAYNTSTRPILAQPRSDWGAWSKPVFLCWPDGTRKRRTRSHVLRKSLEGMHNLVSAVVDQYNEDHNLLGDLAYNLKDVLHHESFREKKSIWYRHLNFTANTKGLDGLDCCIGKLFFLELKSTKHDGINEEWVVSCFCMVEPSDNGSCGACLNCMKHPNKADVYHGGHVRPDVLFGLPAQWSDSDEDDSSKERRIRRMYEDYEPFVVPAHATLMETKDAGV</sequence>
<dbReference type="InterPro" id="IPR022059">
    <property type="entry name" value="DUF3615"/>
</dbReference>
<reference evidence="2" key="2">
    <citation type="submission" date="2017-06" db="EMBL/GenBank/DDBJ databases">
        <title>WGS assembly of Brachypodium distachyon.</title>
        <authorList>
            <consortium name="The International Brachypodium Initiative"/>
            <person name="Lucas S."/>
            <person name="Harmon-Smith M."/>
            <person name="Lail K."/>
            <person name="Tice H."/>
            <person name="Grimwood J."/>
            <person name="Bruce D."/>
            <person name="Barry K."/>
            <person name="Shu S."/>
            <person name="Lindquist E."/>
            <person name="Wang M."/>
            <person name="Pitluck S."/>
            <person name="Vogel J.P."/>
            <person name="Garvin D.F."/>
            <person name="Mockler T.C."/>
            <person name="Schmutz J."/>
            <person name="Rokhsar D."/>
            <person name="Bevan M.W."/>
        </authorList>
    </citation>
    <scope>NUCLEOTIDE SEQUENCE</scope>
    <source>
        <strain evidence="2">Bd21</strain>
    </source>
</reference>
<dbReference type="Pfam" id="PF12274">
    <property type="entry name" value="DUF3615"/>
    <property type="match status" value="1"/>
</dbReference>
<keyword evidence="4" id="KW-1185">Reference proteome</keyword>
<dbReference type="AlphaFoldDB" id="A0A0Q3JUY5"/>
<dbReference type="Gramene" id="KQK02265">
    <property type="protein sequence ID" value="KQK02265"/>
    <property type="gene ID" value="BRADI_2g00452v3"/>
</dbReference>
<dbReference type="EnsemblPlants" id="KQK02265">
    <property type="protein sequence ID" value="KQK02265"/>
    <property type="gene ID" value="BRADI_2g00452v3"/>
</dbReference>
<evidence type="ECO:0000259" key="1">
    <source>
        <dbReference type="Pfam" id="PF12274"/>
    </source>
</evidence>
<reference evidence="3" key="3">
    <citation type="submission" date="2018-08" db="UniProtKB">
        <authorList>
            <consortium name="EnsemblPlants"/>
        </authorList>
    </citation>
    <scope>IDENTIFICATION</scope>
    <source>
        <strain evidence="3">cv. Bd21</strain>
    </source>
</reference>
<name>A0A0Q3JUY5_BRADI</name>
<evidence type="ECO:0000313" key="4">
    <source>
        <dbReference type="Proteomes" id="UP000008810"/>
    </source>
</evidence>
<dbReference type="Proteomes" id="UP000008810">
    <property type="component" value="Chromosome 2"/>
</dbReference>
<proteinExistence type="predicted"/>
<dbReference type="PANTHER" id="PTHR33326:SF35">
    <property type="match status" value="1"/>
</dbReference>
<protein>
    <recommendedName>
        <fullName evidence="1">DUF3615 domain-containing protein</fullName>
    </recommendedName>
</protein>
<evidence type="ECO:0000313" key="2">
    <source>
        <dbReference type="EMBL" id="KQK02265.2"/>
    </source>
</evidence>
<organism evidence="2">
    <name type="scientific">Brachypodium distachyon</name>
    <name type="common">Purple false brome</name>
    <name type="synonym">Trachynia distachya</name>
    <dbReference type="NCBI Taxonomy" id="15368"/>
    <lineage>
        <taxon>Eukaryota</taxon>
        <taxon>Viridiplantae</taxon>
        <taxon>Streptophyta</taxon>
        <taxon>Embryophyta</taxon>
        <taxon>Tracheophyta</taxon>
        <taxon>Spermatophyta</taxon>
        <taxon>Magnoliopsida</taxon>
        <taxon>Liliopsida</taxon>
        <taxon>Poales</taxon>
        <taxon>Poaceae</taxon>
        <taxon>BOP clade</taxon>
        <taxon>Pooideae</taxon>
        <taxon>Stipodae</taxon>
        <taxon>Brachypodieae</taxon>
        <taxon>Brachypodium</taxon>
    </lineage>
</organism>
<dbReference type="InParanoid" id="A0A0Q3JUY5"/>
<feature type="domain" description="DUF3615" evidence="1">
    <location>
        <begin position="125"/>
        <end position="226"/>
    </location>
</feature>